<keyword evidence="2 11" id="KW-0808">Transferase</keyword>
<keyword evidence="4 11" id="KW-0235">DNA replication</keyword>
<evidence type="ECO:0000256" key="9">
    <source>
        <dbReference type="ARBA" id="ARBA00022932"/>
    </source>
</evidence>
<dbReference type="NCBIfam" id="TIGR02397">
    <property type="entry name" value="dnaX_nterm"/>
    <property type="match status" value="1"/>
</dbReference>
<dbReference type="RefSeq" id="WP_087862437.1">
    <property type="nucleotide sequence ID" value="NZ_LT859958.1"/>
</dbReference>
<dbReference type="InterPro" id="IPR003593">
    <property type="entry name" value="AAA+_ATPase"/>
</dbReference>
<dbReference type="Proteomes" id="UP000195514">
    <property type="component" value="Chromosome I"/>
</dbReference>
<evidence type="ECO:0000256" key="7">
    <source>
        <dbReference type="ARBA" id="ARBA00022833"/>
    </source>
</evidence>
<dbReference type="CDD" id="cd00009">
    <property type="entry name" value="AAA"/>
    <property type="match status" value="1"/>
</dbReference>
<dbReference type="InterPro" id="IPR001270">
    <property type="entry name" value="ClpA/B"/>
</dbReference>
<dbReference type="PANTHER" id="PTHR11669">
    <property type="entry name" value="REPLICATION FACTOR C / DNA POLYMERASE III GAMMA-TAU SUBUNIT"/>
    <property type="match status" value="1"/>
</dbReference>
<dbReference type="SUPFAM" id="SSF48019">
    <property type="entry name" value="post-AAA+ oligomerization domain-like"/>
    <property type="match status" value="1"/>
</dbReference>
<comment type="function">
    <text evidence="11">DNA polymerase III is a complex, multichain enzyme responsible for most of the replicative synthesis in bacteria. This DNA polymerase also exhibits 3' to 5' exonuclease activity.</text>
</comment>
<dbReference type="GO" id="GO:0003677">
    <property type="term" value="F:DNA binding"/>
    <property type="evidence" value="ECO:0007669"/>
    <property type="project" value="InterPro"/>
</dbReference>
<dbReference type="EC" id="2.7.7.7" evidence="11"/>
<dbReference type="NCBIfam" id="NF004046">
    <property type="entry name" value="PRK05563.1"/>
    <property type="match status" value="1"/>
</dbReference>
<evidence type="ECO:0000313" key="14">
    <source>
        <dbReference type="Proteomes" id="UP000195514"/>
    </source>
</evidence>
<dbReference type="InterPro" id="IPR050238">
    <property type="entry name" value="DNA_Rep/Repair_Clamp_Loader"/>
</dbReference>
<evidence type="ECO:0000256" key="8">
    <source>
        <dbReference type="ARBA" id="ARBA00022840"/>
    </source>
</evidence>
<dbReference type="InterPro" id="IPR012763">
    <property type="entry name" value="DNA_pol_III_sug/sutau_N"/>
</dbReference>
<sequence>MTQALYRKWRPQGWEEVIAQEHVTQTLKNAVANDRVAHAFLFAGPRGTGKTTTARILAKAVNCLEPDLSMRPCNACAHCQALNSGRFMDLIEIDAASNTSVDDVRDLREKINFSPSQGRFKVYIIDEVHMLSNAAFNALLKTLEEPPPHAIFVLATTEIHKIPATVLSRCQRHEFRRIPISSMISYLKEKAHAEELNVDESVFTEIARQATGSLRDAVSLLDQLTSSDEHITLEMAQQVLGTATSLRVIEVIDALLAKDTQTGLSLISNALDSGADARQFSRQIVTYLRNVLLYKMNNKIQVEAVETIKDALEKHASQFSMRELLEAINGFNAATTQEHFNWHPGLGLELAFSSYLAQPEPELGAPRVDVDLVKVAKPSLTAAENLKASKEKVEDTTPAPQITPVPKAEKLVDKADLEAIDLVTHEAAEPETVANAAVTSTASLQDAGGISFSDIQKAWPKIKALVKKHNPRTEGLLNSSKLTGIRENVVILGFSSNLLKEMMEKEGNLTLTMDILEEVLGQPLLIKCIVSTHDGNPIPDDLKIEEDGMVSTATRDLGGRISRAKEEK</sequence>
<dbReference type="Gene3D" id="1.10.8.60">
    <property type="match status" value="1"/>
</dbReference>
<dbReference type="PANTHER" id="PTHR11669:SF0">
    <property type="entry name" value="PROTEIN STICHEL-LIKE 2"/>
    <property type="match status" value="1"/>
</dbReference>
<keyword evidence="7" id="KW-0862">Zinc</keyword>
<dbReference type="InterPro" id="IPR008921">
    <property type="entry name" value="DNA_pol3_clamp-load_cplx_C"/>
</dbReference>
<dbReference type="EMBL" id="LT859958">
    <property type="protein sequence ID" value="SMX54608.1"/>
    <property type="molecule type" value="Genomic_DNA"/>
</dbReference>
<dbReference type="GO" id="GO:0003887">
    <property type="term" value="F:DNA-directed DNA polymerase activity"/>
    <property type="evidence" value="ECO:0007669"/>
    <property type="project" value="UniProtKB-KW"/>
</dbReference>
<dbReference type="FunFam" id="3.40.50.300:FF:000014">
    <property type="entry name" value="DNA polymerase III subunit gamma/tau"/>
    <property type="match status" value="1"/>
</dbReference>
<comment type="subunit">
    <text evidence="11">DNA polymerase III contains a core (composed of alpha, epsilon and theta chains) that associates with a tau subunit. This core dimerizes to form the POLIII' complex. PolIII' associates with the gamma complex (composed of gamma, delta, delta', psi and chi chains) and with the beta chain to form the complete DNA polymerase III complex.</text>
</comment>
<dbReference type="Gene3D" id="1.20.272.10">
    <property type="match status" value="1"/>
</dbReference>
<protein>
    <recommendedName>
        <fullName evidence="11">DNA polymerase III subunit gamma/tau</fullName>
        <ecNumber evidence="11">2.7.7.7</ecNumber>
    </recommendedName>
</protein>
<accession>A0A1Y6K6U2</accession>
<dbReference type="AlphaFoldDB" id="A0A1Y6K6U2"/>
<feature type="domain" description="AAA+ ATPase" evidence="12">
    <location>
        <begin position="36"/>
        <end position="179"/>
    </location>
</feature>
<dbReference type="Pfam" id="PF22608">
    <property type="entry name" value="DNAX_ATPase_lid"/>
    <property type="match status" value="1"/>
</dbReference>
<organism evidence="13 14">
    <name type="scientific">Candidatus Brevifilum fermentans</name>
    <dbReference type="NCBI Taxonomy" id="1986204"/>
    <lineage>
        <taxon>Bacteria</taxon>
        <taxon>Bacillati</taxon>
        <taxon>Chloroflexota</taxon>
        <taxon>Anaerolineae</taxon>
        <taxon>Anaerolineales</taxon>
        <taxon>Anaerolineaceae</taxon>
        <taxon>Candidatus Brevifilum</taxon>
    </lineage>
</organism>
<dbReference type="GO" id="GO:0046872">
    <property type="term" value="F:metal ion binding"/>
    <property type="evidence" value="ECO:0007669"/>
    <property type="project" value="UniProtKB-KW"/>
</dbReference>
<name>A0A1Y6K6U2_9CHLR</name>
<evidence type="ECO:0000256" key="5">
    <source>
        <dbReference type="ARBA" id="ARBA00022723"/>
    </source>
</evidence>
<evidence type="ECO:0000313" key="13">
    <source>
        <dbReference type="EMBL" id="SMX54608.1"/>
    </source>
</evidence>
<dbReference type="InterPro" id="IPR045085">
    <property type="entry name" value="HLD_clamp_pol_III_gamma_tau"/>
</dbReference>
<proteinExistence type="inferred from homology"/>
<dbReference type="GO" id="GO:0009360">
    <property type="term" value="C:DNA polymerase III complex"/>
    <property type="evidence" value="ECO:0007669"/>
    <property type="project" value="InterPro"/>
</dbReference>
<dbReference type="Pfam" id="PF13177">
    <property type="entry name" value="DNA_pol3_delta2"/>
    <property type="match status" value="1"/>
</dbReference>
<dbReference type="CDD" id="cd18137">
    <property type="entry name" value="HLD_clamp_pol_III_gamma_tau"/>
    <property type="match status" value="1"/>
</dbReference>
<dbReference type="Gene3D" id="3.40.50.300">
    <property type="entry name" value="P-loop containing nucleotide triphosphate hydrolases"/>
    <property type="match status" value="1"/>
</dbReference>
<evidence type="ECO:0000259" key="12">
    <source>
        <dbReference type="SMART" id="SM00382"/>
    </source>
</evidence>
<reference evidence="14" key="1">
    <citation type="submission" date="2017-05" db="EMBL/GenBank/DDBJ databases">
        <authorList>
            <person name="Kirkegaard R."/>
            <person name="Mcilroy J S."/>
        </authorList>
    </citation>
    <scope>NUCLEOTIDE SEQUENCE [LARGE SCALE GENOMIC DNA]</scope>
</reference>
<comment type="catalytic activity">
    <reaction evidence="10 11">
        <text>DNA(n) + a 2'-deoxyribonucleoside 5'-triphosphate = DNA(n+1) + diphosphate</text>
        <dbReference type="Rhea" id="RHEA:22508"/>
        <dbReference type="Rhea" id="RHEA-COMP:17339"/>
        <dbReference type="Rhea" id="RHEA-COMP:17340"/>
        <dbReference type="ChEBI" id="CHEBI:33019"/>
        <dbReference type="ChEBI" id="CHEBI:61560"/>
        <dbReference type="ChEBI" id="CHEBI:173112"/>
        <dbReference type="EC" id="2.7.7.7"/>
    </reaction>
</comment>
<evidence type="ECO:0000256" key="3">
    <source>
        <dbReference type="ARBA" id="ARBA00022695"/>
    </source>
</evidence>
<evidence type="ECO:0000256" key="10">
    <source>
        <dbReference type="ARBA" id="ARBA00049244"/>
    </source>
</evidence>
<dbReference type="OrthoDB" id="9810148at2"/>
<evidence type="ECO:0000256" key="2">
    <source>
        <dbReference type="ARBA" id="ARBA00022679"/>
    </source>
</evidence>
<dbReference type="SUPFAM" id="SSF52540">
    <property type="entry name" value="P-loop containing nucleoside triphosphate hydrolases"/>
    <property type="match status" value="1"/>
</dbReference>
<dbReference type="InterPro" id="IPR022754">
    <property type="entry name" value="DNA_pol_III_gamma-3"/>
</dbReference>
<keyword evidence="8 11" id="KW-0067">ATP-binding</keyword>
<comment type="similarity">
    <text evidence="1 11">Belongs to the DnaX/STICHEL family.</text>
</comment>
<evidence type="ECO:0000256" key="11">
    <source>
        <dbReference type="RuleBase" id="RU364063"/>
    </source>
</evidence>
<dbReference type="GO" id="GO:0005524">
    <property type="term" value="F:ATP binding"/>
    <property type="evidence" value="ECO:0007669"/>
    <property type="project" value="UniProtKB-KW"/>
</dbReference>
<dbReference type="GO" id="GO:0006261">
    <property type="term" value="P:DNA-templated DNA replication"/>
    <property type="evidence" value="ECO:0007669"/>
    <property type="project" value="TreeGrafter"/>
</dbReference>
<keyword evidence="6 11" id="KW-0547">Nucleotide-binding</keyword>
<evidence type="ECO:0000256" key="1">
    <source>
        <dbReference type="ARBA" id="ARBA00006360"/>
    </source>
</evidence>
<dbReference type="Pfam" id="PF12169">
    <property type="entry name" value="DNA_pol3_gamma3"/>
    <property type="match status" value="1"/>
</dbReference>
<keyword evidence="14" id="KW-1185">Reference proteome</keyword>
<keyword evidence="9 11" id="KW-0239">DNA-directed DNA polymerase</keyword>
<dbReference type="PRINTS" id="PR00300">
    <property type="entry name" value="CLPPROTEASEA"/>
</dbReference>
<evidence type="ECO:0000256" key="4">
    <source>
        <dbReference type="ARBA" id="ARBA00022705"/>
    </source>
</evidence>
<dbReference type="KEGG" id="abat:CFX1CAM_1543"/>
<dbReference type="InterPro" id="IPR027417">
    <property type="entry name" value="P-loop_NTPase"/>
</dbReference>
<gene>
    <name evidence="11 13" type="primary">dnaX</name>
    <name evidence="13" type="ORF">CFX1CAM_1543</name>
</gene>
<dbReference type="SMART" id="SM00382">
    <property type="entry name" value="AAA"/>
    <property type="match status" value="1"/>
</dbReference>
<keyword evidence="5" id="KW-0479">Metal-binding</keyword>
<keyword evidence="3 11" id="KW-0548">Nucleotidyltransferase</keyword>
<evidence type="ECO:0000256" key="6">
    <source>
        <dbReference type="ARBA" id="ARBA00022741"/>
    </source>
</evidence>